<proteinExistence type="inferred from homology"/>
<dbReference type="GO" id="GO:0030643">
    <property type="term" value="P:intracellular phosphate ion homeostasis"/>
    <property type="evidence" value="ECO:0007669"/>
    <property type="project" value="InterPro"/>
</dbReference>
<evidence type="ECO:0000313" key="10">
    <source>
        <dbReference type="Proteomes" id="UP000190140"/>
    </source>
</evidence>
<comment type="subcellular location">
    <subcellularLocation>
        <location evidence="1 7">Cytoplasm</location>
    </subcellularLocation>
</comment>
<dbReference type="GO" id="GO:0005737">
    <property type="term" value="C:cytoplasm"/>
    <property type="evidence" value="ECO:0007669"/>
    <property type="project" value="UniProtKB-SubCell"/>
</dbReference>
<dbReference type="InterPro" id="IPR026022">
    <property type="entry name" value="PhoU_dom"/>
</dbReference>
<dbReference type="InterPro" id="IPR038078">
    <property type="entry name" value="PhoU-like_sf"/>
</dbReference>
<dbReference type="Gene3D" id="1.20.58.220">
    <property type="entry name" value="Phosphate transport system protein phou homolog 2, domain 2"/>
    <property type="match status" value="1"/>
</dbReference>
<evidence type="ECO:0000259" key="8">
    <source>
        <dbReference type="Pfam" id="PF01895"/>
    </source>
</evidence>
<comment type="subunit">
    <text evidence="3 7">Homodimer.</text>
</comment>
<evidence type="ECO:0000313" key="9">
    <source>
        <dbReference type="EMBL" id="OPJ56380.1"/>
    </source>
</evidence>
<keyword evidence="10" id="KW-1185">Reference proteome</keyword>
<dbReference type="GO" id="GO:0045936">
    <property type="term" value="P:negative regulation of phosphate metabolic process"/>
    <property type="evidence" value="ECO:0007669"/>
    <property type="project" value="InterPro"/>
</dbReference>
<dbReference type="Proteomes" id="UP000190140">
    <property type="component" value="Unassembled WGS sequence"/>
</dbReference>
<gene>
    <name evidence="9" type="ORF">CLOTH_07840</name>
</gene>
<name>A0A1V4I937_9FIRM</name>
<dbReference type="FunFam" id="1.20.58.220:FF:000004">
    <property type="entry name" value="Phosphate-specific transport system accessory protein PhoU"/>
    <property type="match status" value="1"/>
</dbReference>
<evidence type="ECO:0000256" key="1">
    <source>
        <dbReference type="ARBA" id="ARBA00004496"/>
    </source>
</evidence>
<comment type="function">
    <text evidence="7">Plays a role in the regulation of phosphate uptake.</text>
</comment>
<protein>
    <recommendedName>
        <fullName evidence="7">Phosphate-specific transport system accessory protein PhoU</fullName>
    </recommendedName>
</protein>
<sequence length="217" mass="25148">MGRDNFHNSVLELKEEVIDMIEKVEIILQKSIDSLINKDVDLAREVIRLDDEVDGCMAKIEDKAIELIALQQPMAKDLRVIFSISKIITDIERVGDYCVNVAKETIKIGNEDHIKELIDIPKMRDIILNMLRNTKLSFKMEDVTLAYKVGEEDELIDNLYKDIYRDILALIHKDEKNINQGTKLLFVGRYLERMADHITNVCERIIYITKGEKVDIN</sequence>
<dbReference type="GO" id="GO:0006817">
    <property type="term" value="P:phosphate ion transport"/>
    <property type="evidence" value="ECO:0007669"/>
    <property type="project" value="UniProtKB-KW"/>
</dbReference>
<dbReference type="SUPFAM" id="SSF109755">
    <property type="entry name" value="PhoU-like"/>
    <property type="match status" value="1"/>
</dbReference>
<keyword evidence="5 7" id="KW-0963">Cytoplasm</keyword>
<reference evidence="9 10" key="1">
    <citation type="submission" date="2017-03" db="EMBL/GenBank/DDBJ databases">
        <title>Genome sequence of Clostridium thermoalcaliphilum DSM 7309.</title>
        <authorList>
            <person name="Poehlein A."/>
            <person name="Daniel R."/>
        </authorList>
    </citation>
    <scope>NUCLEOTIDE SEQUENCE [LARGE SCALE GENOMIC DNA]</scope>
    <source>
        <strain evidence="9 10">DSM 7309</strain>
    </source>
</reference>
<dbReference type="STRING" id="29349.CLOTH_07840"/>
<evidence type="ECO:0000256" key="2">
    <source>
        <dbReference type="ARBA" id="ARBA00008107"/>
    </source>
</evidence>
<dbReference type="AlphaFoldDB" id="A0A1V4I937"/>
<dbReference type="EMBL" id="MZGW01000002">
    <property type="protein sequence ID" value="OPJ56380.1"/>
    <property type="molecule type" value="Genomic_DNA"/>
</dbReference>
<dbReference type="InterPro" id="IPR028366">
    <property type="entry name" value="PhoU"/>
</dbReference>
<dbReference type="PANTHER" id="PTHR42930">
    <property type="entry name" value="PHOSPHATE-SPECIFIC TRANSPORT SYSTEM ACCESSORY PROTEIN PHOU"/>
    <property type="match status" value="1"/>
</dbReference>
<evidence type="ECO:0000256" key="3">
    <source>
        <dbReference type="ARBA" id="ARBA00011738"/>
    </source>
</evidence>
<dbReference type="PANTHER" id="PTHR42930:SF3">
    <property type="entry name" value="PHOSPHATE-SPECIFIC TRANSPORT SYSTEM ACCESSORY PROTEIN PHOU"/>
    <property type="match status" value="1"/>
</dbReference>
<evidence type="ECO:0000256" key="6">
    <source>
        <dbReference type="ARBA" id="ARBA00022592"/>
    </source>
</evidence>
<dbReference type="OrthoDB" id="9814256at2"/>
<feature type="domain" description="PhoU" evidence="8">
    <location>
        <begin position="120"/>
        <end position="205"/>
    </location>
</feature>
<dbReference type="RefSeq" id="WP_079411425.1">
    <property type="nucleotide sequence ID" value="NZ_MZGW01000002.1"/>
</dbReference>
<keyword evidence="4 7" id="KW-0813">Transport</keyword>
<organism evidence="9 10">
    <name type="scientific">Alkalithermobacter paradoxus</name>
    <dbReference type="NCBI Taxonomy" id="29349"/>
    <lineage>
        <taxon>Bacteria</taxon>
        <taxon>Bacillati</taxon>
        <taxon>Bacillota</taxon>
        <taxon>Clostridia</taxon>
        <taxon>Peptostreptococcales</taxon>
        <taxon>Tepidibacteraceae</taxon>
        <taxon>Alkalithermobacter</taxon>
    </lineage>
</organism>
<dbReference type="Pfam" id="PF01895">
    <property type="entry name" value="PhoU"/>
    <property type="match status" value="2"/>
</dbReference>
<keyword evidence="6 7" id="KW-0592">Phosphate transport</keyword>
<comment type="caution">
    <text evidence="9">The sequence shown here is derived from an EMBL/GenBank/DDBJ whole genome shotgun (WGS) entry which is preliminary data.</text>
</comment>
<evidence type="ECO:0000256" key="7">
    <source>
        <dbReference type="PIRNR" id="PIRNR003107"/>
    </source>
</evidence>
<accession>A0A1V4I937</accession>
<feature type="domain" description="PhoU" evidence="8">
    <location>
        <begin position="18"/>
        <end position="104"/>
    </location>
</feature>
<evidence type="ECO:0000256" key="4">
    <source>
        <dbReference type="ARBA" id="ARBA00022448"/>
    </source>
</evidence>
<dbReference type="NCBIfam" id="TIGR02135">
    <property type="entry name" value="phoU_full"/>
    <property type="match status" value="1"/>
</dbReference>
<dbReference type="PIRSF" id="PIRSF003107">
    <property type="entry name" value="PhoU"/>
    <property type="match status" value="1"/>
</dbReference>
<evidence type="ECO:0000256" key="5">
    <source>
        <dbReference type="ARBA" id="ARBA00022490"/>
    </source>
</evidence>
<comment type="similarity">
    <text evidence="2 7">Belongs to the PhoU family.</text>
</comment>